<protein>
    <recommendedName>
        <fullName evidence="1">Glycosyltransferase 2-like domain-containing protein</fullName>
    </recommendedName>
</protein>
<evidence type="ECO:0000259" key="1">
    <source>
        <dbReference type="Pfam" id="PF00535"/>
    </source>
</evidence>
<dbReference type="InterPro" id="IPR050834">
    <property type="entry name" value="Glycosyltransf_2"/>
</dbReference>
<keyword evidence="3" id="KW-1185">Reference proteome</keyword>
<dbReference type="Pfam" id="PF00535">
    <property type="entry name" value="Glycos_transf_2"/>
    <property type="match status" value="1"/>
</dbReference>
<dbReference type="Proteomes" id="UP000249260">
    <property type="component" value="Unassembled WGS sequence"/>
</dbReference>
<sequence>MEMTNKMITVIACTMRQSCMDNVFQNYDRQLWQNKKMIIVLNNDDMDIELYQQRASQYPENEIRVIQLPQEYKLGQCLNYAIDLAEDGFIAKFDDDDYYGPQYLREAARAIKRGKASIVGKHTAFIYFRAKQALMIFRRYGEWKYRRSVKGGTLVFRKSVWDQVKFPEFKQSGSDSGWIWRCRRRGYRIYSVSKRHYVCIRRKNHNSHTQKKTTWTYMSQCRFVRKTKYYRRYVN</sequence>
<dbReference type="InterPro" id="IPR001173">
    <property type="entry name" value="Glyco_trans_2-like"/>
</dbReference>
<name>A0A328U585_9BACL</name>
<feature type="domain" description="Glycosyltransferase 2-like" evidence="1">
    <location>
        <begin position="18"/>
        <end position="136"/>
    </location>
</feature>
<proteinExistence type="predicted"/>
<comment type="caution">
    <text evidence="2">The sequence shown here is derived from an EMBL/GenBank/DDBJ whole genome shotgun (WGS) entry which is preliminary data.</text>
</comment>
<dbReference type="PANTHER" id="PTHR43685:SF2">
    <property type="entry name" value="GLYCOSYLTRANSFERASE 2-LIKE DOMAIN-CONTAINING PROTEIN"/>
    <property type="match status" value="1"/>
</dbReference>
<dbReference type="Gene3D" id="3.90.550.10">
    <property type="entry name" value="Spore Coat Polysaccharide Biosynthesis Protein SpsA, Chain A"/>
    <property type="match status" value="1"/>
</dbReference>
<organism evidence="2 3">
    <name type="scientific">Paenibacillus montanisoli</name>
    <dbReference type="NCBI Taxonomy" id="2081970"/>
    <lineage>
        <taxon>Bacteria</taxon>
        <taxon>Bacillati</taxon>
        <taxon>Bacillota</taxon>
        <taxon>Bacilli</taxon>
        <taxon>Bacillales</taxon>
        <taxon>Paenibacillaceae</taxon>
        <taxon>Paenibacillus</taxon>
    </lineage>
</organism>
<dbReference type="InterPro" id="IPR029044">
    <property type="entry name" value="Nucleotide-diphossugar_trans"/>
</dbReference>
<evidence type="ECO:0000313" key="2">
    <source>
        <dbReference type="EMBL" id="RAP77719.1"/>
    </source>
</evidence>
<dbReference type="OrthoDB" id="6713581at2"/>
<accession>A0A328U585</accession>
<dbReference type="PANTHER" id="PTHR43685">
    <property type="entry name" value="GLYCOSYLTRANSFERASE"/>
    <property type="match status" value="1"/>
</dbReference>
<dbReference type="SUPFAM" id="SSF53448">
    <property type="entry name" value="Nucleotide-diphospho-sugar transferases"/>
    <property type="match status" value="1"/>
</dbReference>
<evidence type="ECO:0000313" key="3">
    <source>
        <dbReference type="Proteomes" id="UP000249260"/>
    </source>
</evidence>
<gene>
    <name evidence="2" type="ORF">DL346_04455</name>
</gene>
<reference evidence="2 3" key="1">
    <citation type="submission" date="2018-06" db="EMBL/GenBank/DDBJ databases">
        <title>Paenibacillus montanisoli sp. nov., isolated from mountain area soil.</title>
        <authorList>
            <person name="Wu M."/>
        </authorList>
    </citation>
    <scope>NUCLEOTIDE SEQUENCE [LARGE SCALE GENOMIC DNA]</scope>
    <source>
        <strain evidence="2 3">RA17</strain>
    </source>
</reference>
<dbReference type="EMBL" id="QLUW01000001">
    <property type="protein sequence ID" value="RAP77719.1"/>
    <property type="molecule type" value="Genomic_DNA"/>
</dbReference>
<dbReference type="CDD" id="cd00761">
    <property type="entry name" value="Glyco_tranf_GTA_type"/>
    <property type="match status" value="1"/>
</dbReference>
<dbReference type="AlphaFoldDB" id="A0A328U585"/>